<reference evidence="13 15" key="1">
    <citation type="submission" date="2019-03" db="EMBL/GenBank/DDBJ databases">
        <title>Genomic Encyclopedia of Archaeal and Bacterial Type Strains, Phase II (KMG-II): from individual species to whole genera.</title>
        <authorList>
            <person name="Goeker M."/>
        </authorList>
    </citation>
    <scope>NUCLEOTIDE SEQUENCE [LARGE SCALE GENOMIC DNA]</scope>
    <source>
        <strain evidence="13 15">ATCC 25591</strain>
    </source>
</reference>
<keyword evidence="4" id="KW-0547">Nucleotide-binding</keyword>
<evidence type="ECO:0000313" key="12">
    <source>
        <dbReference type="EMBL" id="MDI3048106.1"/>
    </source>
</evidence>
<dbReference type="SMART" id="SM00382">
    <property type="entry name" value="AAA"/>
    <property type="match status" value="1"/>
</dbReference>
<reference evidence="14" key="2">
    <citation type="submission" date="2022-07" db="EMBL/GenBank/DDBJ databases">
        <title>Complete genome of Mycoplasma hyosynoviae B1.</title>
        <authorList>
            <person name="Spergser J."/>
        </authorList>
    </citation>
    <scope>NUCLEOTIDE SEQUENCE</scope>
    <source>
        <strain evidence="14">B1</strain>
    </source>
</reference>
<dbReference type="InterPro" id="IPR055190">
    <property type="entry name" value="ATP-synt_VA_C"/>
</dbReference>
<evidence type="ECO:0000256" key="3">
    <source>
        <dbReference type="ARBA" id="ARBA00022448"/>
    </source>
</evidence>
<dbReference type="NCBIfam" id="NF045934">
    <property type="entry name" value="MSC_0618_beta"/>
    <property type="match status" value="1"/>
</dbReference>
<dbReference type="Pfam" id="PF00006">
    <property type="entry name" value="ATP-synt_ab"/>
    <property type="match status" value="1"/>
</dbReference>
<dbReference type="Gene3D" id="3.40.50.300">
    <property type="entry name" value="P-loop containing nucleotide triphosphate hydrolases"/>
    <property type="match status" value="1"/>
</dbReference>
<dbReference type="GeneID" id="75105099"/>
<dbReference type="Gene3D" id="2.40.10.170">
    <property type="match status" value="1"/>
</dbReference>
<dbReference type="EMBL" id="JASBCP010000003">
    <property type="protein sequence ID" value="MDI3048106.1"/>
    <property type="molecule type" value="Genomic_DNA"/>
</dbReference>
<accession>A0A063YBM1</accession>
<feature type="domain" description="AAA+ ATPase" evidence="11">
    <location>
        <begin position="138"/>
        <end position="300"/>
    </location>
</feature>
<reference evidence="12" key="3">
    <citation type="submission" date="2023-04" db="EMBL/GenBank/DDBJ databases">
        <title>Genomes of recent Mycoplasma hyosynoviae isolates 2023.</title>
        <authorList>
            <person name="Spergser J."/>
        </authorList>
    </citation>
    <scope>NUCLEOTIDE SEQUENCE</scope>
    <source>
        <strain evidence="12">SN1J23N</strain>
    </source>
</reference>
<dbReference type="PANTHER" id="PTHR15184">
    <property type="entry name" value="ATP SYNTHASE"/>
    <property type="match status" value="1"/>
</dbReference>
<dbReference type="InterPro" id="IPR000194">
    <property type="entry name" value="ATPase_F1/V1/A1_a/bsu_nucl-bd"/>
</dbReference>
<keyword evidence="6" id="KW-1278">Translocase</keyword>
<dbReference type="RefSeq" id="WP_036440624.1">
    <property type="nucleotide sequence ID" value="NZ_CP101127.1"/>
</dbReference>
<dbReference type="AlphaFoldDB" id="A0A063YBM1"/>
<keyword evidence="7" id="KW-0406">Ion transport</keyword>
<dbReference type="Pfam" id="PF22919">
    <property type="entry name" value="ATP-synt_VA_C"/>
    <property type="match status" value="1"/>
</dbReference>
<keyword evidence="8" id="KW-0472">Membrane</keyword>
<dbReference type="InterPro" id="IPR036121">
    <property type="entry name" value="ATPase_F1/V1/A1_a/bsu_N_sf"/>
</dbReference>
<keyword evidence="9" id="KW-0139">CF(1)</keyword>
<dbReference type="Proteomes" id="UP001233782">
    <property type="component" value="Unassembled WGS sequence"/>
</dbReference>
<evidence type="ECO:0000259" key="11">
    <source>
        <dbReference type="SMART" id="SM00382"/>
    </source>
</evidence>
<evidence type="ECO:0000313" key="14">
    <source>
        <dbReference type="EMBL" id="UTO26184.1"/>
    </source>
</evidence>
<name>A0A063YBM1_9BACT</name>
<keyword evidence="3" id="KW-0813">Transport</keyword>
<dbReference type="PANTHER" id="PTHR15184:SF71">
    <property type="entry name" value="ATP SYNTHASE SUBUNIT BETA, MITOCHONDRIAL"/>
    <property type="match status" value="1"/>
</dbReference>
<dbReference type="EMBL" id="SOCH01000004">
    <property type="protein sequence ID" value="TDU96776.1"/>
    <property type="molecule type" value="Genomic_DNA"/>
</dbReference>
<comment type="subcellular location">
    <subcellularLocation>
        <location evidence="1">Membrane</location>
    </subcellularLocation>
</comment>
<evidence type="ECO:0000313" key="15">
    <source>
        <dbReference type="Proteomes" id="UP000294882"/>
    </source>
</evidence>
<evidence type="ECO:0000256" key="5">
    <source>
        <dbReference type="ARBA" id="ARBA00022840"/>
    </source>
</evidence>
<protein>
    <submittedName>
        <fullName evidence="13">F-type H+-transporting ATPase subunit beta</fullName>
    </submittedName>
    <submittedName>
        <fullName evidence="12">F0F1 ATP synthase subunit beta</fullName>
    </submittedName>
</protein>
<proteinExistence type="inferred from homology"/>
<dbReference type="GO" id="GO:0046933">
    <property type="term" value="F:proton-transporting ATP synthase activity, rotational mechanism"/>
    <property type="evidence" value="ECO:0007669"/>
    <property type="project" value="TreeGrafter"/>
</dbReference>
<dbReference type="GO" id="GO:0045259">
    <property type="term" value="C:proton-transporting ATP synthase complex"/>
    <property type="evidence" value="ECO:0007669"/>
    <property type="project" value="UniProtKB-KW"/>
</dbReference>
<keyword evidence="10" id="KW-0066">ATP synthesis</keyword>
<dbReference type="Proteomes" id="UP001059349">
    <property type="component" value="Chromosome"/>
</dbReference>
<evidence type="ECO:0000256" key="7">
    <source>
        <dbReference type="ARBA" id="ARBA00023065"/>
    </source>
</evidence>
<dbReference type="SUPFAM" id="SSF50615">
    <property type="entry name" value="N-terminal domain of alpha and beta subunits of F1 ATP synthase"/>
    <property type="match status" value="1"/>
</dbReference>
<organism evidence="13 15">
    <name type="scientific">Metamycoplasma hyosynoviae</name>
    <dbReference type="NCBI Taxonomy" id="29559"/>
    <lineage>
        <taxon>Bacteria</taxon>
        <taxon>Bacillati</taxon>
        <taxon>Mycoplasmatota</taxon>
        <taxon>Mycoplasmoidales</taxon>
        <taxon>Metamycoplasmataceae</taxon>
        <taxon>Metamycoplasma</taxon>
    </lineage>
</organism>
<keyword evidence="5" id="KW-0067">ATP-binding</keyword>
<comment type="similarity">
    <text evidence="2">Belongs to the ATPase alpha/beta chains family.</text>
</comment>
<dbReference type="STRING" id="29559.NPL3_00100"/>
<evidence type="ECO:0000313" key="13">
    <source>
        <dbReference type="EMBL" id="TDU96776.1"/>
    </source>
</evidence>
<evidence type="ECO:0000256" key="10">
    <source>
        <dbReference type="ARBA" id="ARBA00023310"/>
    </source>
</evidence>
<dbReference type="Gene3D" id="1.10.1140.10">
    <property type="entry name" value="Bovine Mitochondrial F1-atpase, Atp Synthase Beta Chain, Chain D, domain 3"/>
    <property type="match status" value="1"/>
</dbReference>
<evidence type="ECO:0000256" key="4">
    <source>
        <dbReference type="ARBA" id="ARBA00022741"/>
    </source>
</evidence>
<dbReference type="InterPro" id="IPR050053">
    <property type="entry name" value="ATPase_alpha/beta_chains"/>
</dbReference>
<dbReference type="InterPro" id="IPR003593">
    <property type="entry name" value="AAA+_ATPase"/>
</dbReference>
<dbReference type="InterPro" id="IPR027417">
    <property type="entry name" value="P-loop_NTPase"/>
</dbReference>
<dbReference type="EMBL" id="CP101127">
    <property type="protein sequence ID" value="UTO26184.1"/>
    <property type="molecule type" value="Genomic_DNA"/>
</dbReference>
<evidence type="ECO:0000256" key="1">
    <source>
        <dbReference type="ARBA" id="ARBA00004370"/>
    </source>
</evidence>
<dbReference type="SUPFAM" id="SSF47917">
    <property type="entry name" value="C-terminal domain of alpha and beta subunits of F1 ATP synthase"/>
    <property type="match status" value="1"/>
</dbReference>
<evidence type="ECO:0000256" key="8">
    <source>
        <dbReference type="ARBA" id="ARBA00023136"/>
    </source>
</evidence>
<dbReference type="SUPFAM" id="SSF52540">
    <property type="entry name" value="P-loop containing nucleoside triphosphate hydrolases"/>
    <property type="match status" value="1"/>
</dbReference>
<dbReference type="GO" id="GO:0005524">
    <property type="term" value="F:ATP binding"/>
    <property type="evidence" value="ECO:0007669"/>
    <property type="project" value="UniProtKB-KW"/>
</dbReference>
<dbReference type="InterPro" id="IPR024034">
    <property type="entry name" value="ATPase_F1/V1_b/a_C"/>
</dbReference>
<evidence type="ECO:0000256" key="2">
    <source>
        <dbReference type="ARBA" id="ARBA00008936"/>
    </source>
</evidence>
<evidence type="ECO:0000256" key="9">
    <source>
        <dbReference type="ARBA" id="ARBA00023196"/>
    </source>
</evidence>
<dbReference type="Proteomes" id="UP000294882">
    <property type="component" value="Unassembled WGS sequence"/>
</dbReference>
<sequence length="472" mass="53211">MEPKITKFWTDVVEIEFAKNQIPALNTIITLHNGQTYLLVKRIVNDTTIRAIIIYLFDEIKLSDKVTVTNKSFLVPIGKNSKNNIYSFRGIPMLPNRNKDIKYVEMNSTINPTRYLDNKIEIVETGIKAIDFFMPIIKGYKLGIFGGAGVGKTVLMKEIIFNVNREETKTANIFIGSGERSREGVELFKELETSNLMKNSVMYISKMNESPGARMSIVPIGVTAAEYFRDIEKEDVLLFIDNIYRFVQAENEVSASLGKKPSVGGYQSTLESDIANVENRLFKNANGSITSFQTIFLPMDDLSDPSAVAVFNHLDGSLVLSRAQTAKNIFPAFDPLASSSNSVDEKIIGKKHFEAIIEAKRIIKAYKDLEDVILILGFDELDAENKKIVKKALQLENFFTQNFFMTEHFTKEKGVFVPLEETVDSVIRILNGEYLEQSPEIFSYIGSNLNIPTDEELKLMNEEKLILGNLGN</sequence>
<gene>
    <name evidence="13" type="ORF">JN03_0453</name>
    <name evidence="14" type="ORF">NMG93_01260</name>
    <name evidence="12" type="ORF">QJ129_02415</name>
</gene>
<evidence type="ECO:0000256" key="6">
    <source>
        <dbReference type="ARBA" id="ARBA00022967"/>
    </source>
</evidence>